<reference evidence="2 3" key="1">
    <citation type="submission" date="2016-10" db="EMBL/GenBank/DDBJ databases">
        <authorList>
            <person name="de Groot N.N."/>
        </authorList>
    </citation>
    <scope>NUCLEOTIDE SEQUENCE [LARGE SCALE GENOMIC DNA]</scope>
    <source>
        <strain evidence="2 3">ML2</strain>
    </source>
</reference>
<keyword evidence="3" id="KW-1185">Reference proteome</keyword>
<gene>
    <name evidence="2" type="ORF">SAMN04488695_10553</name>
</gene>
<evidence type="ECO:0000313" key="2">
    <source>
        <dbReference type="EMBL" id="SFN78054.1"/>
    </source>
</evidence>
<dbReference type="Proteomes" id="UP000181899">
    <property type="component" value="Unassembled WGS sequence"/>
</dbReference>
<feature type="signal peptide" evidence="1">
    <location>
        <begin position="1"/>
        <end position="23"/>
    </location>
</feature>
<dbReference type="EMBL" id="FOVK01000005">
    <property type="protein sequence ID" value="SFN78054.1"/>
    <property type="molecule type" value="Genomic_DNA"/>
</dbReference>
<accession>A0A1I5BTJ2</accession>
<feature type="chain" id="PRO_5039054336" evidence="1">
    <location>
        <begin position="24"/>
        <end position="179"/>
    </location>
</feature>
<evidence type="ECO:0000313" key="3">
    <source>
        <dbReference type="Proteomes" id="UP000181899"/>
    </source>
</evidence>
<dbReference type="AlphaFoldDB" id="A0A1I5BTJ2"/>
<evidence type="ECO:0000256" key="1">
    <source>
        <dbReference type="SAM" id="SignalP"/>
    </source>
</evidence>
<sequence length="179" mass="19040">MKKKLSILAVIAILAVASLATLAYLTDSTSAVTNTFTVGDLDITLTETYTQNSKIYPGAVIDKTPVVTVLANSEPSYLYVMVDNQLSPHGVLNIIPANWVSINVNGTKTIYRYNSIVPLSASAQPFTVFSTVTFGTGLTKTELATLQGKDIVIKAYAHQQAGVDQSVADAAAITHFTTP</sequence>
<dbReference type="OrthoDB" id="2084767at2"/>
<dbReference type="InterPro" id="IPR023833">
    <property type="entry name" value="Signal_pept_SipW-depend-type"/>
</dbReference>
<name>A0A1I5BTJ2_9CLOT</name>
<proteinExistence type="predicted"/>
<keyword evidence="1" id="KW-0732">Signal</keyword>
<protein>
    <submittedName>
        <fullName evidence="2">SipW-cognate class signal peptide</fullName>
    </submittedName>
</protein>
<organism evidence="2 3">
    <name type="scientific">Proteiniclasticum ruminis</name>
    <dbReference type="NCBI Taxonomy" id="398199"/>
    <lineage>
        <taxon>Bacteria</taxon>
        <taxon>Bacillati</taxon>
        <taxon>Bacillota</taxon>
        <taxon>Clostridia</taxon>
        <taxon>Eubacteriales</taxon>
        <taxon>Clostridiaceae</taxon>
        <taxon>Proteiniclasticum</taxon>
    </lineage>
</organism>
<dbReference type="RefSeq" id="WP_074912016.1">
    <property type="nucleotide sequence ID" value="NZ_FOVK01000005.1"/>
</dbReference>
<dbReference type="NCBIfam" id="TIGR04088">
    <property type="entry name" value="cognate_SipW"/>
    <property type="match status" value="1"/>
</dbReference>